<dbReference type="InterPro" id="IPR038063">
    <property type="entry name" value="Transpep_catalytic_dom"/>
</dbReference>
<dbReference type="Pfam" id="PF03734">
    <property type="entry name" value="YkuD"/>
    <property type="match status" value="1"/>
</dbReference>
<dbReference type="Gene3D" id="2.40.440.10">
    <property type="entry name" value="L,D-transpeptidase catalytic domain-like"/>
    <property type="match status" value="1"/>
</dbReference>
<keyword evidence="2 8" id="KW-0808">Transferase</keyword>
<evidence type="ECO:0000256" key="1">
    <source>
        <dbReference type="ARBA" id="ARBA00004752"/>
    </source>
</evidence>
<comment type="caution">
    <text evidence="8">The sequence shown here is derived from an EMBL/GenBank/DDBJ whole genome shotgun (WGS) entry which is preliminary data.</text>
</comment>
<evidence type="ECO:0000256" key="3">
    <source>
        <dbReference type="ARBA" id="ARBA00022960"/>
    </source>
</evidence>
<evidence type="ECO:0000256" key="6">
    <source>
        <dbReference type="PROSITE-ProRule" id="PRU01373"/>
    </source>
</evidence>
<dbReference type="EC" id="2.3.2.-" evidence="8"/>
<dbReference type="EMBL" id="JBHSKG010000009">
    <property type="protein sequence ID" value="MFC5140067.1"/>
    <property type="molecule type" value="Genomic_DNA"/>
</dbReference>
<gene>
    <name evidence="8" type="ORF">ACFPK1_17635</name>
</gene>
<dbReference type="RefSeq" id="WP_378022248.1">
    <property type="nucleotide sequence ID" value="NZ_JBHSKG010000009.1"/>
</dbReference>
<evidence type="ECO:0000256" key="2">
    <source>
        <dbReference type="ARBA" id="ARBA00022679"/>
    </source>
</evidence>
<proteinExistence type="predicted"/>
<keyword evidence="5 6" id="KW-0961">Cell wall biogenesis/degradation</keyword>
<dbReference type="CDD" id="cd16913">
    <property type="entry name" value="YkuD_like"/>
    <property type="match status" value="1"/>
</dbReference>
<dbReference type="PANTHER" id="PTHR30582:SF2">
    <property type="entry name" value="L,D-TRANSPEPTIDASE YCIB-RELATED"/>
    <property type="match status" value="1"/>
</dbReference>
<reference evidence="9" key="1">
    <citation type="journal article" date="2019" name="Int. J. Syst. Evol. Microbiol.">
        <title>The Global Catalogue of Microorganisms (GCM) 10K type strain sequencing project: providing services to taxonomists for standard genome sequencing and annotation.</title>
        <authorList>
            <consortium name="The Broad Institute Genomics Platform"/>
            <consortium name="The Broad Institute Genome Sequencing Center for Infectious Disease"/>
            <person name="Wu L."/>
            <person name="Ma J."/>
        </authorList>
    </citation>
    <scope>NUCLEOTIDE SEQUENCE [LARGE SCALE GENOMIC DNA]</scope>
    <source>
        <strain evidence="9">XZYJ18</strain>
    </source>
</reference>
<feature type="domain" description="L,D-TPase catalytic" evidence="7">
    <location>
        <begin position="59"/>
        <end position="168"/>
    </location>
</feature>
<keyword evidence="3 6" id="KW-0133">Cell shape</keyword>
<dbReference type="InterPro" id="IPR050979">
    <property type="entry name" value="LD-transpeptidase"/>
</dbReference>
<keyword evidence="4 6" id="KW-0573">Peptidoglycan synthesis</keyword>
<dbReference type="SUPFAM" id="SSF141523">
    <property type="entry name" value="L,D-transpeptidase catalytic domain-like"/>
    <property type="match status" value="1"/>
</dbReference>
<accession>A0ABV9ZGE5</accession>
<dbReference type="PROSITE" id="PS52029">
    <property type="entry name" value="LD_TPASE"/>
    <property type="match status" value="1"/>
</dbReference>
<feature type="active site" description="Nucleophile" evidence="6">
    <location>
        <position position="144"/>
    </location>
</feature>
<dbReference type="InterPro" id="IPR005490">
    <property type="entry name" value="LD_TPept_cat_dom"/>
</dbReference>
<protein>
    <submittedName>
        <fullName evidence="8">L,D-transpeptidase</fullName>
        <ecNumber evidence="8">2.3.2.-</ecNumber>
    </submittedName>
</protein>
<organism evidence="8 9">
    <name type="scientific">Actinomycetospora rhizophila</name>
    <dbReference type="NCBI Taxonomy" id="1416876"/>
    <lineage>
        <taxon>Bacteria</taxon>
        <taxon>Bacillati</taxon>
        <taxon>Actinomycetota</taxon>
        <taxon>Actinomycetes</taxon>
        <taxon>Pseudonocardiales</taxon>
        <taxon>Pseudonocardiaceae</taxon>
        <taxon>Actinomycetospora</taxon>
    </lineage>
</organism>
<dbReference type="Proteomes" id="UP001596175">
    <property type="component" value="Unassembled WGS sequence"/>
</dbReference>
<keyword evidence="8" id="KW-0012">Acyltransferase</keyword>
<name>A0ABV9ZGE5_9PSEU</name>
<feature type="active site" description="Proton donor/acceptor" evidence="6">
    <location>
        <position position="133"/>
    </location>
</feature>
<evidence type="ECO:0000313" key="8">
    <source>
        <dbReference type="EMBL" id="MFC5140067.1"/>
    </source>
</evidence>
<evidence type="ECO:0000256" key="5">
    <source>
        <dbReference type="ARBA" id="ARBA00023316"/>
    </source>
</evidence>
<evidence type="ECO:0000256" key="4">
    <source>
        <dbReference type="ARBA" id="ARBA00022984"/>
    </source>
</evidence>
<sequence length="169" mass="18404">MGRHTWMGITPETRERARRRVGGRVAALVLGLVALAGFGSFGAVAMAVPKAAMPCEDNVKACARLSTNEAWLSDGQGNILRGPVRMNHGAPGKETPVGFFSVQRKEEVHLSKEYNNARMPWSVFFDDNGRAFHGGDPARQSAGCVRMADPDAQAFFNGLNVYDRVQIVE</sequence>
<dbReference type="PANTHER" id="PTHR30582">
    <property type="entry name" value="L,D-TRANSPEPTIDASE"/>
    <property type="match status" value="1"/>
</dbReference>
<dbReference type="GO" id="GO:0016746">
    <property type="term" value="F:acyltransferase activity"/>
    <property type="evidence" value="ECO:0007669"/>
    <property type="project" value="UniProtKB-KW"/>
</dbReference>
<evidence type="ECO:0000313" key="9">
    <source>
        <dbReference type="Proteomes" id="UP001596175"/>
    </source>
</evidence>
<comment type="pathway">
    <text evidence="1 6">Cell wall biogenesis; peptidoglycan biosynthesis.</text>
</comment>
<evidence type="ECO:0000259" key="7">
    <source>
        <dbReference type="PROSITE" id="PS52029"/>
    </source>
</evidence>
<keyword evidence="9" id="KW-1185">Reference proteome</keyword>